<name>A0ABS0L7M3_9BACT</name>
<dbReference type="RefSeq" id="WP_196957126.1">
    <property type="nucleotide sequence ID" value="NZ_JADWYK010000020.1"/>
</dbReference>
<dbReference type="Proteomes" id="UP000601099">
    <property type="component" value="Unassembled WGS sequence"/>
</dbReference>
<proteinExistence type="predicted"/>
<evidence type="ECO:0000313" key="1">
    <source>
        <dbReference type="EMBL" id="MBG8556107.1"/>
    </source>
</evidence>
<dbReference type="Gene3D" id="1.25.40.70">
    <property type="entry name" value="Phosphatidylinositol 3-kinase, accessory domain (PIK)"/>
    <property type="match status" value="1"/>
</dbReference>
<protein>
    <submittedName>
        <fullName evidence="1">DUF2019 domain-containing protein</fullName>
    </submittedName>
</protein>
<dbReference type="SUPFAM" id="SSF48371">
    <property type="entry name" value="ARM repeat"/>
    <property type="match status" value="1"/>
</dbReference>
<dbReference type="EMBL" id="JADWYK010000020">
    <property type="protein sequence ID" value="MBG8556107.1"/>
    <property type="molecule type" value="Genomic_DNA"/>
</dbReference>
<gene>
    <name evidence="1" type="ORF">I5L79_21360</name>
</gene>
<comment type="caution">
    <text evidence="1">The sequence shown here is derived from an EMBL/GenBank/DDBJ whole genome shotgun (WGS) entry which is preliminary data.</text>
</comment>
<dbReference type="InterPro" id="IPR042236">
    <property type="entry name" value="PI3K_accessory_sf"/>
</dbReference>
<keyword evidence="2" id="KW-1185">Reference proteome</keyword>
<reference evidence="1 2" key="1">
    <citation type="submission" date="2020-11" db="EMBL/GenBank/DDBJ databases">
        <title>Hymenobacter sp.</title>
        <authorList>
            <person name="Kim M.K."/>
        </authorList>
    </citation>
    <scope>NUCLEOTIDE SEQUENCE [LARGE SCALE GENOMIC DNA]</scope>
    <source>
        <strain evidence="1 2">BT594</strain>
    </source>
</reference>
<evidence type="ECO:0000313" key="2">
    <source>
        <dbReference type="Proteomes" id="UP000601099"/>
    </source>
</evidence>
<organism evidence="1 2">
    <name type="scientific">Hymenobacter guriensis</name>
    <dbReference type="NCBI Taxonomy" id="2793065"/>
    <lineage>
        <taxon>Bacteria</taxon>
        <taxon>Pseudomonadati</taxon>
        <taxon>Bacteroidota</taxon>
        <taxon>Cytophagia</taxon>
        <taxon>Cytophagales</taxon>
        <taxon>Hymenobacteraceae</taxon>
        <taxon>Hymenobacter</taxon>
    </lineage>
</organism>
<sequence>MTSIALLVHQYHAAASQHRQATERGDASTANQKHAQLMRAYRTLKRQGEAAVAQLVPLLDNHDPAVASWAATHLLPSHEQQARAALQRISQLSGVVALGATMVLQEWVNGRLRID</sequence>
<dbReference type="InterPro" id="IPR016024">
    <property type="entry name" value="ARM-type_fold"/>
</dbReference>
<accession>A0ABS0L7M3</accession>